<accession>A0A367XP96</accession>
<comment type="caution">
    <text evidence="1">The sequence shown here is derived from an EMBL/GenBank/DDBJ whole genome shotgun (WGS) entry which is preliminary data.</text>
</comment>
<name>A0A367XP96_9ASCO</name>
<reference evidence="1 2" key="1">
    <citation type="submission" date="2018-06" db="EMBL/GenBank/DDBJ databases">
        <title>Whole genome sequencing of Candida tropicalis (genome annotated by CSBL at Korea University).</title>
        <authorList>
            <person name="Ahn J."/>
        </authorList>
    </citation>
    <scope>NUCLEOTIDE SEQUENCE [LARGE SCALE GENOMIC DNA]</scope>
    <source>
        <strain evidence="1 2">ATCC 20962</strain>
    </source>
</reference>
<sequence>MMIGASKYLVNFLGEHVLQIMLEPNWKHHWSSGNNPLDLLGINDTPAQGGIVGGGISEGWFLTMVGETVILDANNLTVEDHQLDKQRDISNSS</sequence>
<organism evidence="1 2">
    <name type="scientific">Candida viswanathii</name>
    <dbReference type="NCBI Taxonomy" id="5486"/>
    <lineage>
        <taxon>Eukaryota</taxon>
        <taxon>Fungi</taxon>
        <taxon>Dikarya</taxon>
        <taxon>Ascomycota</taxon>
        <taxon>Saccharomycotina</taxon>
        <taxon>Pichiomycetes</taxon>
        <taxon>Debaryomycetaceae</taxon>
        <taxon>Candida/Lodderomyces clade</taxon>
        <taxon>Candida</taxon>
    </lineage>
</organism>
<dbReference type="Proteomes" id="UP000253472">
    <property type="component" value="Unassembled WGS sequence"/>
</dbReference>
<dbReference type="AlphaFoldDB" id="A0A367XP96"/>
<keyword evidence="2" id="KW-1185">Reference proteome</keyword>
<protein>
    <submittedName>
        <fullName evidence="1">Uncharacterized protein</fullName>
    </submittedName>
</protein>
<evidence type="ECO:0000313" key="2">
    <source>
        <dbReference type="Proteomes" id="UP000253472"/>
    </source>
</evidence>
<gene>
    <name evidence="1" type="ORF">Cantr_04792</name>
</gene>
<dbReference type="EMBL" id="QLNQ01000030">
    <property type="protein sequence ID" value="RCK55408.1"/>
    <property type="molecule type" value="Genomic_DNA"/>
</dbReference>
<evidence type="ECO:0000313" key="1">
    <source>
        <dbReference type="EMBL" id="RCK55408.1"/>
    </source>
</evidence>
<proteinExistence type="predicted"/>